<feature type="transmembrane region" description="Helical" evidence="1">
    <location>
        <begin position="92"/>
        <end position="115"/>
    </location>
</feature>
<feature type="transmembrane region" description="Helical" evidence="1">
    <location>
        <begin position="206"/>
        <end position="231"/>
    </location>
</feature>
<name>A0A8J4E3L0_9ACTN</name>
<organism evidence="2 3">
    <name type="scientific">Virgisporangium aurantiacum</name>
    <dbReference type="NCBI Taxonomy" id="175570"/>
    <lineage>
        <taxon>Bacteria</taxon>
        <taxon>Bacillati</taxon>
        <taxon>Actinomycetota</taxon>
        <taxon>Actinomycetes</taxon>
        <taxon>Micromonosporales</taxon>
        <taxon>Micromonosporaceae</taxon>
        <taxon>Virgisporangium</taxon>
    </lineage>
</organism>
<dbReference type="AlphaFoldDB" id="A0A8J4E3L0"/>
<protein>
    <recommendedName>
        <fullName evidence="4">ABC-type transport system involved in multi-copper enzyme maturation, permease component</fullName>
    </recommendedName>
</protein>
<dbReference type="Proteomes" id="UP000612585">
    <property type="component" value="Unassembled WGS sequence"/>
</dbReference>
<dbReference type="EMBL" id="BOPG01000061">
    <property type="protein sequence ID" value="GIJ60985.1"/>
    <property type="molecule type" value="Genomic_DNA"/>
</dbReference>
<evidence type="ECO:0000256" key="1">
    <source>
        <dbReference type="SAM" id="Phobius"/>
    </source>
</evidence>
<feature type="transmembrane region" description="Helical" evidence="1">
    <location>
        <begin position="121"/>
        <end position="144"/>
    </location>
</feature>
<feature type="transmembrane region" description="Helical" evidence="1">
    <location>
        <begin position="151"/>
        <end position="170"/>
    </location>
</feature>
<feature type="transmembrane region" description="Helical" evidence="1">
    <location>
        <begin position="45"/>
        <end position="64"/>
    </location>
</feature>
<evidence type="ECO:0008006" key="4">
    <source>
        <dbReference type="Google" id="ProtNLM"/>
    </source>
</evidence>
<sequence length="446" mass="46728">MRITGIELRRSAALGTGLLILAIGAGLLVSVPYSYASRWTQLASSARVLLLVLWPLALAGGAWLGRREARSRVGELFATTARPRWQRVLPTAAALAVAVLAGYLVMLIAGAGFVVFSATHFAVGALGLVAVGGVSLVTAAWLGLAAGRAMPWLATAPALAVLGVVVVGLLPDLVNVNHFIVDDDPPPAALMLSPVYVGGLDDFQTFGLGASLVQLLWLGAVAATGLLLFGATRARSRVLAVLPAALGLAVTLPLLPTGAYEGGTDPDRAAVALVCDDAGPQVCMTKVHAGLLPDVTGPAREALALLATRLPDAPTRAVESDRPQSWVRPGSMPEPRRYGADTLVFTAPSYGRTGRADFDGEPFVPWLLTEVWRLDCDQRPVEHDAYLGQEVATSWLLGRPFGADPDLPAAYERFLGKPVDEQRALLAAARVGARSCDPDALAALIR</sequence>
<reference evidence="2" key="1">
    <citation type="submission" date="2021-01" db="EMBL/GenBank/DDBJ databases">
        <title>Whole genome shotgun sequence of Virgisporangium aurantiacum NBRC 16421.</title>
        <authorList>
            <person name="Komaki H."/>
            <person name="Tamura T."/>
        </authorList>
    </citation>
    <scope>NUCLEOTIDE SEQUENCE</scope>
    <source>
        <strain evidence="2">NBRC 16421</strain>
    </source>
</reference>
<accession>A0A8J4E3L0</accession>
<feature type="transmembrane region" description="Helical" evidence="1">
    <location>
        <begin position="12"/>
        <end position="33"/>
    </location>
</feature>
<keyword evidence="1" id="KW-0472">Membrane</keyword>
<keyword evidence="1" id="KW-1133">Transmembrane helix</keyword>
<dbReference type="RefSeq" id="WP_204005675.1">
    <property type="nucleotide sequence ID" value="NZ_BOPG01000061.1"/>
</dbReference>
<feature type="transmembrane region" description="Helical" evidence="1">
    <location>
        <begin position="238"/>
        <end position="255"/>
    </location>
</feature>
<keyword evidence="3" id="KW-1185">Reference proteome</keyword>
<evidence type="ECO:0000313" key="3">
    <source>
        <dbReference type="Proteomes" id="UP000612585"/>
    </source>
</evidence>
<gene>
    <name evidence="2" type="ORF">Vau01_085010</name>
</gene>
<proteinExistence type="predicted"/>
<comment type="caution">
    <text evidence="2">The sequence shown here is derived from an EMBL/GenBank/DDBJ whole genome shotgun (WGS) entry which is preliminary data.</text>
</comment>
<evidence type="ECO:0000313" key="2">
    <source>
        <dbReference type="EMBL" id="GIJ60985.1"/>
    </source>
</evidence>
<keyword evidence="1" id="KW-0812">Transmembrane</keyword>